<accession>A0A7S1XQB1</accession>
<gene>
    <name evidence="2" type="ORF">PPAR1163_LOCUS13854</name>
</gene>
<keyword evidence="1" id="KW-0732">Signal</keyword>
<evidence type="ECO:0008006" key="3">
    <source>
        <dbReference type="Google" id="ProtNLM"/>
    </source>
</evidence>
<name>A0A7S1XQB1_9STRA</name>
<evidence type="ECO:0000256" key="1">
    <source>
        <dbReference type="SAM" id="SignalP"/>
    </source>
</evidence>
<evidence type="ECO:0000313" key="2">
    <source>
        <dbReference type="EMBL" id="CAD9255484.1"/>
    </source>
</evidence>
<feature type="signal peptide" evidence="1">
    <location>
        <begin position="1"/>
        <end position="23"/>
    </location>
</feature>
<protein>
    <recommendedName>
        <fullName evidence="3">STI1 domain-containing protein</fullName>
    </recommendedName>
</protein>
<reference evidence="2" key="1">
    <citation type="submission" date="2021-01" db="EMBL/GenBank/DDBJ databases">
        <authorList>
            <person name="Corre E."/>
            <person name="Pelletier E."/>
            <person name="Niang G."/>
            <person name="Scheremetjew M."/>
            <person name="Finn R."/>
            <person name="Kale V."/>
            <person name="Holt S."/>
            <person name="Cochrane G."/>
            <person name="Meng A."/>
            <person name="Brown T."/>
            <person name="Cohen L."/>
        </authorList>
    </citation>
    <scope>NUCLEOTIDE SEQUENCE</scope>
    <source>
        <strain evidence="2">CCMP2877</strain>
    </source>
</reference>
<dbReference type="AlphaFoldDB" id="A0A7S1XQB1"/>
<sequence length="276" mass="30876">MMLQRIALVAAMAVALLAPAAEAQWGGRRKGKGADFESLQEQAAAGGLANGAAGFSENELGETIAKMQETMLTVTTRLADILESRQLARKPTKKKLVEILRNDPVLLREVPEWSSTFEAMIEPQLVNMPENDKEFAAKLPEMQQQFREVAQQLSSPEVLEQYTDFMREAIADPTQLMGNLQGAMEEVMQSPDFEQRMEEAFNTIQDPEFMKNVEDTWRAMGSTEDQIAEMRKMWEDPAIKDQIRELFQNPEAMQETIQMMGMGGGMGGAPLGRVEL</sequence>
<dbReference type="EMBL" id="HBGJ01021342">
    <property type="protein sequence ID" value="CAD9255484.1"/>
    <property type="molecule type" value="Transcribed_RNA"/>
</dbReference>
<organism evidence="2">
    <name type="scientific">Phaeomonas parva</name>
    <dbReference type="NCBI Taxonomy" id="124430"/>
    <lineage>
        <taxon>Eukaryota</taxon>
        <taxon>Sar</taxon>
        <taxon>Stramenopiles</taxon>
        <taxon>Ochrophyta</taxon>
        <taxon>Pinguiophyceae</taxon>
        <taxon>Pinguiochrysidales</taxon>
        <taxon>Pinguiochrysidaceae</taxon>
        <taxon>Phaeomonas</taxon>
    </lineage>
</organism>
<proteinExistence type="predicted"/>
<feature type="chain" id="PRO_5030783049" description="STI1 domain-containing protein" evidence="1">
    <location>
        <begin position="24"/>
        <end position="276"/>
    </location>
</feature>